<evidence type="ECO:0000313" key="1">
    <source>
        <dbReference type="EMBL" id="QNO58262.1"/>
    </source>
</evidence>
<accession>A0A7G9ZDC8</accession>
<sequence>MFAGPSGDKSDASLIAPTKTTGLLLSKLKSRKYAPSAIVSVPCVTTAPLIEGSFNISSTFLLRLYHISGVICELSMSENCVTLIFAIFLSEGTA</sequence>
<name>A0A7G9ZDC8_9EURY</name>
<gene>
    <name evidence="1" type="ORF">DKLEMCON_00044</name>
</gene>
<dbReference type="AlphaFoldDB" id="A0A7G9ZDC8"/>
<reference evidence="1" key="1">
    <citation type="submission" date="2020-06" db="EMBL/GenBank/DDBJ databases">
        <title>Unique genomic features of the anaerobic methanotrophic archaea.</title>
        <authorList>
            <person name="Chadwick G.L."/>
            <person name="Skennerton C.T."/>
            <person name="Laso-Perez R."/>
            <person name="Leu A.O."/>
            <person name="Speth D.R."/>
            <person name="Yu H."/>
            <person name="Morgan-Lang C."/>
            <person name="Hatzenpichler R."/>
            <person name="Goudeau D."/>
            <person name="Malmstrom R."/>
            <person name="Brazelton W.J."/>
            <person name="Woyke T."/>
            <person name="Hallam S.J."/>
            <person name="Tyson G.W."/>
            <person name="Wegener G."/>
            <person name="Boetius A."/>
            <person name="Orphan V."/>
        </authorList>
    </citation>
    <scope>NUCLEOTIDE SEQUENCE</scope>
</reference>
<dbReference type="EMBL" id="MT631717">
    <property type="protein sequence ID" value="QNO58262.1"/>
    <property type="molecule type" value="Genomic_DNA"/>
</dbReference>
<proteinExistence type="predicted"/>
<protein>
    <submittedName>
        <fullName evidence="1">Uncharacterized protein</fullName>
    </submittedName>
</protein>
<organism evidence="1">
    <name type="scientific">Candidatus Methanophaga sp. ANME-1 ERB7</name>
    <dbReference type="NCBI Taxonomy" id="2759913"/>
    <lineage>
        <taxon>Archaea</taxon>
        <taxon>Methanobacteriati</taxon>
        <taxon>Methanobacteriota</taxon>
        <taxon>Stenosarchaea group</taxon>
        <taxon>Methanomicrobia</taxon>
        <taxon>Candidatus Methanophagales</taxon>
        <taxon>Candidatus Methanophagaceae</taxon>
        <taxon>Candidatus Methanophaga</taxon>
    </lineage>
</organism>